<keyword evidence="3" id="KW-1185">Reference proteome</keyword>
<evidence type="ECO:0000259" key="1">
    <source>
        <dbReference type="Pfam" id="PF14491"/>
    </source>
</evidence>
<dbReference type="Proteomes" id="UP000245263">
    <property type="component" value="Chromosome 1"/>
</dbReference>
<evidence type="ECO:0000313" key="2">
    <source>
        <dbReference type="EMBL" id="BDA78591.1"/>
    </source>
</evidence>
<feature type="domain" description="DUF4435" evidence="1">
    <location>
        <begin position="28"/>
        <end position="251"/>
    </location>
</feature>
<organism evidence="2 3">
    <name type="scientific">Leptospira kobayashii</name>
    <dbReference type="NCBI Taxonomy" id="1917830"/>
    <lineage>
        <taxon>Bacteria</taxon>
        <taxon>Pseudomonadati</taxon>
        <taxon>Spirochaetota</taxon>
        <taxon>Spirochaetia</taxon>
        <taxon>Leptospirales</taxon>
        <taxon>Leptospiraceae</taxon>
        <taxon>Leptospira</taxon>
    </lineage>
</organism>
<dbReference type="Pfam" id="PF14491">
    <property type="entry name" value="DUF4435"/>
    <property type="match status" value="1"/>
</dbReference>
<dbReference type="InterPro" id="IPR029492">
    <property type="entry name" value="DUF4435"/>
</dbReference>
<protein>
    <recommendedName>
        <fullName evidence="1">DUF4435 domain-containing protein</fullName>
    </recommendedName>
</protein>
<evidence type="ECO:0000313" key="3">
    <source>
        <dbReference type="Proteomes" id="UP000245263"/>
    </source>
</evidence>
<accession>A0ABM7UIL0</accession>
<name>A0ABM7UIL0_9LEPT</name>
<dbReference type="EMBL" id="AP025028">
    <property type="protein sequence ID" value="BDA78591.1"/>
    <property type="molecule type" value="Genomic_DNA"/>
</dbReference>
<proteinExistence type="predicted"/>
<reference evidence="2 3" key="1">
    <citation type="submission" date="2021-08" db="EMBL/GenBank/DDBJ databases">
        <title>Complete genome sequence of Leptospira kobayashii strain E30.</title>
        <authorList>
            <person name="Nakao R."/>
            <person name="Nakamura S."/>
            <person name="Masuzawa T."/>
            <person name="Koizumi N."/>
        </authorList>
    </citation>
    <scope>NUCLEOTIDE SEQUENCE [LARGE SCALE GENOMIC DNA]</scope>
    <source>
        <strain evidence="2 3">E30</strain>
    </source>
</reference>
<sequence>MITDESSIPSKSDAFLKGIDVFYLQFNDVNFYIEDEDQENFYFEIFRKLFADIKFSKIFPLRGKYNVIYNAELNQNDKNKVYIVDKDFDDLLSQKKTFKNLFYLDQYSIENYLILEHSFIEYIIEEKPKSKRSEILKNLNYAKSLDQALELFADITLLHLLVQTYCLKVKNASDPPEKYIKFGDKITLNQEQLENYKKEIQTALSITNNSLLVDTEVKKIQSKFKLFDTYEILIHIPGKYLIKYFKWMIEKEFCIPSRNIDSFNFRLARSNNFENLTFLKDAISFYLEH</sequence>
<gene>
    <name evidence="2" type="ORF">LPTSP3_g15210</name>
</gene>